<dbReference type="InterPro" id="IPR007061">
    <property type="entry name" value="MST-like"/>
</dbReference>
<dbReference type="InterPro" id="IPR034660">
    <property type="entry name" value="DinB/YfiT-like"/>
</dbReference>
<dbReference type="Gene3D" id="1.20.120.450">
    <property type="entry name" value="dinb family like domain"/>
    <property type="match status" value="1"/>
</dbReference>
<dbReference type="Proteomes" id="UP001500280">
    <property type="component" value="Unassembled WGS sequence"/>
</dbReference>
<evidence type="ECO:0000313" key="2">
    <source>
        <dbReference type="Proteomes" id="UP001500280"/>
    </source>
</evidence>
<proteinExistence type="predicted"/>
<gene>
    <name evidence="1" type="ORF">GCM10009745_03460</name>
</gene>
<reference evidence="1 2" key="1">
    <citation type="journal article" date="2019" name="Int. J. Syst. Evol. Microbiol.">
        <title>The Global Catalogue of Microorganisms (GCM) 10K type strain sequencing project: providing services to taxonomists for standard genome sequencing and annotation.</title>
        <authorList>
            <consortium name="The Broad Institute Genomics Platform"/>
            <consortium name="The Broad Institute Genome Sequencing Center for Infectious Disease"/>
            <person name="Wu L."/>
            <person name="Ma J."/>
        </authorList>
    </citation>
    <scope>NUCLEOTIDE SEQUENCE [LARGE SCALE GENOMIC DNA]</scope>
    <source>
        <strain evidence="1 2">JCM 14307</strain>
    </source>
</reference>
<dbReference type="RefSeq" id="WP_344144407.1">
    <property type="nucleotide sequence ID" value="NZ_BAAANF010000002.1"/>
</dbReference>
<dbReference type="EMBL" id="BAAANF010000002">
    <property type="protein sequence ID" value="GAA1664976.1"/>
    <property type="molecule type" value="Genomic_DNA"/>
</dbReference>
<dbReference type="SUPFAM" id="SSF109854">
    <property type="entry name" value="DinB/YfiT-like putative metalloenzymes"/>
    <property type="match status" value="1"/>
</dbReference>
<keyword evidence="2" id="KW-1185">Reference proteome</keyword>
<accession>A0ABN2G430</accession>
<protein>
    <submittedName>
        <fullName evidence="1">DinB family protein</fullName>
    </submittedName>
</protein>
<comment type="caution">
    <text evidence="1">The sequence shown here is derived from an EMBL/GenBank/DDBJ whole genome shotgun (WGS) entry which is preliminary data.</text>
</comment>
<dbReference type="Pfam" id="PF04978">
    <property type="entry name" value="MST"/>
    <property type="match status" value="1"/>
</dbReference>
<organism evidence="1 2">
    <name type="scientific">Kribbella yunnanensis</name>
    <dbReference type="NCBI Taxonomy" id="190194"/>
    <lineage>
        <taxon>Bacteria</taxon>
        <taxon>Bacillati</taxon>
        <taxon>Actinomycetota</taxon>
        <taxon>Actinomycetes</taxon>
        <taxon>Propionibacteriales</taxon>
        <taxon>Kribbellaceae</taxon>
        <taxon>Kribbella</taxon>
    </lineage>
</organism>
<name>A0ABN2G430_9ACTN</name>
<evidence type="ECO:0000313" key="1">
    <source>
        <dbReference type="EMBL" id="GAA1664976.1"/>
    </source>
</evidence>
<sequence>MTTFERPEPPLAAGETESLIGFLEYHRATFAWKCAGLDAAGLQATVGASTMTLGGLLKHLAYYEDHWFSRRMQGNKRHPQWAGLNPEEVWTVHETPEALHALWEAAVARSRTLLTETLTNGGLDQPARRSLPGGEVPSVRWIVLHMIEEYARHNGHADFLRESIDGSVGE</sequence>